<sequence length="68" mass="7760">MKTNAELAPIARTSNAVKSTQPGLRPPRRTRAPRDRTVMAKLYLREVNQRVGRLRRFFAGCPRRGRVG</sequence>
<name>A0A0H2ZX65_MYCA1</name>
<dbReference type="KEGG" id="mav:MAV_0547"/>
<reference evidence="2 3" key="1">
    <citation type="submission" date="2006-10" db="EMBL/GenBank/DDBJ databases">
        <authorList>
            <person name="Fleischmann R.D."/>
            <person name="Dodson R.J."/>
            <person name="Haft D.H."/>
            <person name="Merkel J.S."/>
            <person name="Nelson W.C."/>
            <person name="Fraser C.M."/>
        </authorList>
    </citation>
    <scope>NUCLEOTIDE SEQUENCE [LARGE SCALE GENOMIC DNA]</scope>
    <source>
        <strain evidence="2 3">104</strain>
    </source>
</reference>
<dbReference type="AlphaFoldDB" id="A0A0H2ZX65"/>
<dbReference type="HOGENOM" id="CLU_2789422_0_0_11"/>
<organism evidence="2 3">
    <name type="scientific">Mycobacterium avium (strain 104)</name>
    <dbReference type="NCBI Taxonomy" id="243243"/>
    <lineage>
        <taxon>Bacteria</taxon>
        <taxon>Bacillati</taxon>
        <taxon>Actinomycetota</taxon>
        <taxon>Actinomycetes</taxon>
        <taxon>Mycobacteriales</taxon>
        <taxon>Mycobacteriaceae</taxon>
        <taxon>Mycobacterium</taxon>
        <taxon>Mycobacterium avium complex (MAC)</taxon>
    </lineage>
</organism>
<evidence type="ECO:0000313" key="2">
    <source>
        <dbReference type="EMBL" id="ABK66386.1"/>
    </source>
</evidence>
<dbReference type="EMBL" id="CP000479">
    <property type="protein sequence ID" value="ABK66386.1"/>
    <property type="molecule type" value="Genomic_DNA"/>
</dbReference>
<evidence type="ECO:0000313" key="3">
    <source>
        <dbReference type="Proteomes" id="UP000001574"/>
    </source>
</evidence>
<dbReference type="Proteomes" id="UP000001574">
    <property type="component" value="Chromosome"/>
</dbReference>
<protein>
    <submittedName>
        <fullName evidence="2">Uncharacterized protein</fullName>
    </submittedName>
</protein>
<proteinExistence type="predicted"/>
<accession>A0A0H2ZX65</accession>
<evidence type="ECO:0000256" key="1">
    <source>
        <dbReference type="SAM" id="MobiDB-lite"/>
    </source>
</evidence>
<feature type="compositionally biased region" description="Polar residues" evidence="1">
    <location>
        <begin position="12"/>
        <end position="21"/>
    </location>
</feature>
<feature type="region of interest" description="Disordered" evidence="1">
    <location>
        <begin position="1"/>
        <end position="34"/>
    </location>
</feature>
<gene>
    <name evidence="2" type="ordered locus">MAV_0547</name>
</gene>